<dbReference type="AlphaFoldDB" id="A0A916R3I1"/>
<dbReference type="GO" id="GO:0003700">
    <property type="term" value="F:DNA-binding transcription factor activity"/>
    <property type="evidence" value="ECO:0007669"/>
    <property type="project" value="InterPro"/>
</dbReference>
<gene>
    <name evidence="5" type="primary">hutC</name>
    <name evidence="5" type="ORF">GCM10011498_27740</name>
</gene>
<evidence type="ECO:0000313" key="5">
    <source>
        <dbReference type="EMBL" id="GGA25304.1"/>
    </source>
</evidence>
<dbReference type="RefSeq" id="WP_188676532.1">
    <property type="nucleotide sequence ID" value="NZ_BMKA01000004.1"/>
</dbReference>
<proteinExistence type="predicted"/>
<evidence type="ECO:0000313" key="6">
    <source>
        <dbReference type="Proteomes" id="UP000628017"/>
    </source>
</evidence>
<accession>A0A916R3I1</accession>
<evidence type="ECO:0000256" key="1">
    <source>
        <dbReference type="ARBA" id="ARBA00023015"/>
    </source>
</evidence>
<reference evidence="5" key="2">
    <citation type="submission" date="2020-09" db="EMBL/GenBank/DDBJ databases">
        <authorList>
            <person name="Sun Q."/>
            <person name="Zhou Y."/>
        </authorList>
    </citation>
    <scope>NUCLEOTIDE SEQUENCE</scope>
    <source>
        <strain evidence="5">CGMCC 1.15880</strain>
    </source>
</reference>
<dbReference type="CDD" id="cd07377">
    <property type="entry name" value="WHTH_GntR"/>
    <property type="match status" value="1"/>
</dbReference>
<dbReference type="Pfam" id="PF00392">
    <property type="entry name" value="GntR"/>
    <property type="match status" value="1"/>
</dbReference>
<dbReference type="Gene3D" id="1.10.10.10">
    <property type="entry name" value="Winged helix-like DNA-binding domain superfamily/Winged helix DNA-binding domain"/>
    <property type="match status" value="1"/>
</dbReference>
<dbReference type="PRINTS" id="PR00035">
    <property type="entry name" value="HTHGNTR"/>
</dbReference>
<keyword evidence="2" id="KW-0238">DNA-binding</keyword>
<dbReference type="PANTHER" id="PTHR44846:SF16">
    <property type="entry name" value="TRANSCRIPTIONAL REGULATOR PHNF-RELATED"/>
    <property type="match status" value="1"/>
</dbReference>
<dbReference type="InterPro" id="IPR050679">
    <property type="entry name" value="Bact_HTH_transcr_reg"/>
</dbReference>
<reference evidence="5" key="1">
    <citation type="journal article" date="2014" name="Int. J. Syst. Evol. Microbiol.">
        <title>Complete genome sequence of Corynebacterium casei LMG S-19264T (=DSM 44701T), isolated from a smear-ripened cheese.</title>
        <authorList>
            <consortium name="US DOE Joint Genome Institute (JGI-PGF)"/>
            <person name="Walter F."/>
            <person name="Albersmeier A."/>
            <person name="Kalinowski J."/>
            <person name="Ruckert C."/>
        </authorList>
    </citation>
    <scope>NUCLEOTIDE SEQUENCE</scope>
    <source>
        <strain evidence="5">CGMCC 1.15880</strain>
    </source>
</reference>
<dbReference type="InterPro" id="IPR036388">
    <property type="entry name" value="WH-like_DNA-bd_sf"/>
</dbReference>
<organism evidence="5 6">
    <name type="scientific">Neptunicoccus cionae</name>
    <dbReference type="NCBI Taxonomy" id="2035344"/>
    <lineage>
        <taxon>Bacteria</taxon>
        <taxon>Pseudomonadati</taxon>
        <taxon>Pseudomonadota</taxon>
        <taxon>Alphaproteobacteria</taxon>
        <taxon>Rhodobacterales</taxon>
        <taxon>Paracoccaceae</taxon>
        <taxon>Neptunicoccus</taxon>
    </lineage>
</organism>
<dbReference type="Proteomes" id="UP000628017">
    <property type="component" value="Unassembled WGS sequence"/>
</dbReference>
<feature type="domain" description="HTH gntR-type" evidence="4">
    <location>
        <begin position="2"/>
        <end position="70"/>
    </location>
</feature>
<dbReference type="InterPro" id="IPR000524">
    <property type="entry name" value="Tscrpt_reg_HTH_GntR"/>
</dbReference>
<evidence type="ECO:0000256" key="3">
    <source>
        <dbReference type="ARBA" id="ARBA00023163"/>
    </source>
</evidence>
<protein>
    <submittedName>
        <fullName evidence="5">GntR family transcriptional regulator</fullName>
    </submittedName>
</protein>
<dbReference type="Gene3D" id="3.40.1410.10">
    <property type="entry name" value="Chorismate lyase-like"/>
    <property type="match status" value="1"/>
</dbReference>
<dbReference type="Pfam" id="PF07702">
    <property type="entry name" value="UTRA"/>
    <property type="match status" value="1"/>
</dbReference>
<dbReference type="EMBL" id="BMKA01000004">
    <property type="protein sequence ID" value="GGA25304.1"/>
    <property type="molecule type" value="Genomic_DNA"/>
</dbReference>
<dbReference type="GO" id="GO:0003677">
    <property type="term" value="F:DNA binding"/>
    <property type="evidence" value="ECO:0007669"/>
    <property type="project" value="UniProtKB-KW"/>
</dbReference>
<dbReference type="SMART" id="SM00866">
    <property type="entry name" value="UTRA"/>
    <property type="match status" value="1"/>
</dbReference>
<dbReference type="SUPFAM" id="SSF46785">
    <property type="entry name" value="Winged helix' DNA-binding domain"/>
    <property type="match status" value="1"/>
</dbReference>
<keyword evidence="1" id="KW-0805">Transcription regulation</keyword>
<keyword evidence="6" id="KW-1185">Reference proteome</keyword>
<evidence type="ECO:0000259" key="4">
    <source>
        <dbReference type="PROSITE" id="PS50949"/>
    </source>
</evidence>
<evidence type="ECO:0000256" key="2">
    <source>
        <dbReference type="ARBA" id="ARBA00023125"/>
    </source>
</evidence>
<comment type="caution">
    <text evidence="5">The sequence shown here is derived from an EMBL/GenBank/DDBJ whole genome shotgun (WGS) entry which is preliminary data.</text>
</comment>
<dbReference type="PROSITE" id="PS50949">
    <property type="entry name" value="HTH_GNTR"/>
    <property type="match status" value="1"/>
</dbReference>
<sequence>MRISYRDVKAEILNRIRSNTWPLGTNLPGEIELAKEFGCARATMNRAMRDLVDDGILERKRKAGTKVKQSPVRQAQFSISIVREEVEQAGSVYSYSLIERELIPAPAWLRERIKVAKDAPILHLKCMHYSGKNPYQFEDRWINLDVVPAAREFDFEDVGPNEWLIQQIPFSTGELVFSATNAPESIARFLKAPVDTALFSVERTTWLEDKSVTYAQLYFARDHKMTTYI</sequence>
<dbReference type="InterPro" id="IPR036390">
    <property type="entry name" value="WH_DNA-bd_sf"/>
</dbReference>
<dbReference type="InterPro" id="IPR028978">
    <property type="entry name" value="Chorismate_lyase_/UTRA_dom_sf"/>
</dbReference>
<keyword evidence="3" id="KW-0804">Transcription</keyword>
<dbReference type="PANTHER" id="PTHR44846">
    <property type="entry name" value="MANNOSYL-D-GLYCERATE TRANSPORT/METABOLISM SYSTEM REPRESSOR MNGR-RELATED"/>
    <property type="match status" value="1"/>
</dbReference>
<dbReference type="SUPFAM" id="SSF64288">
    <property type="entry name" value="Chorismate lyase-like"/>
    <property type="match status" value="1"/>
</dbReference>
<dbReference type="InterPro" id="IPR011663">
    <property type="entry name" value="UTRA"/>
</dbReference>
<name>A0A916R3I1_9RHOB</name>
<dbReference type="SMART" id="SM00345">
    <property type="entry name" value="HTH_GNTR"/>
    <property type="match status" value="1"/>
</dbReference>